<feature type="domain" description="Phosphoribosyltransferase" evidence="3">
    <location>
        <begin position="25"/>
        <end position="104"/>
    </location>
</feature>
<dbReference type="PANTHER" id="PTHR43363:SF2">
    <property type="entry name" value="PHOSPHORIBOSYLTRANSFERASE"/>
    <property type="match status" value="1"/>
</dbReference>
<dbReference type="Proteomes" id="UP000033111">
    <property type="component" value="Chromosome"/>
</dbReference>
<dbReference type="HOGENOM" id="CLU_080904_4_0_2"/>
<protein>
    <submittedName>
        <fullName evidence="4">Phosphoribosyltransferase</fullName>
    </submittedName>
</protein>
<reference evidence="4 5" key="1">
    <citation type="submission" date="2014-07" db="EMBL/GenBank/DDBJ databases">
        <title>Methanogenic archaea and the global carbon cycle.</title>
        <authorList>
            <person name="Henriksen J.R."/>
            <person name="Luke J."/>
            <person name="Reinhart S."/>
            <person name="Benedict M.N."/>
            <person name="Youngblut N.D."/>
            <person name="Metcalf M.E."/>
            <person name="Whitaker R.J."/>
            <person name="Metcalf W.W."/>
        </authorList>
    </citation>
    <scope>NUCLEOTIDE SEQUENCE [LARGE SCALE GENOMIC DNA]</scope>
    <source>
        <strain evidence="4 5">T4/M</strain>
    </source>
</reference>
<evidence type="ECO:0000256" key="1">
    <source>
        <dbReference type="ARBA" id="ARBA00022676"/>
    </source>
</evidence>
<keyword evidence="1 4" id="KW-0328">Glycosyltransferase</keyword>
<dbReference type="Gene3D" id="3.40.50.2020">
    <property type="match status" value="1"/>
</dbReference>
<keyword evidence="2 4" id="KW-0808">Transferase</keyword>
<name>A0A0E3PB57_9EURY</name>
<evidence type="ECO:0000313" key="4">
    <source>
        <dbReference type="EMBL" id="AKB30522.1"/>
    </source>
</evidence>
<dbReference type="PANTHER" id="PTHR43363">
    <property type="entry name" value="HYPOXANTHINE PHOSPHORIBOSYLTRANSFERASE"/>
    <property type="match status" value="1"/>
</dbReference>
<dbReference type="AlphaFoldDB" id="A0A0E3PB57"/>
<gene>
    <name evidence="4" type="ORF">MSSIT_3803</name>
</gene>
<evidence type="ECO:0000313" key="5">
    <source>
        <dbReference type="Proteomes" id="UP000033111"/>
    </source>
</evidence>
<dbReference type="Pfam" id="PF00156">
    <property type="entry name" value="Pribosyltran"/>
    <property type="match status" value="1"/>
</dbReference>
<evidence type="ECO:0000259" key="3">
    <source>
        <dbReference type="Pfam" id="PF00156"/>
    </source>
</evidence>
<dbReference type="KEGG" id="msw:MSSIT_3803"/>
<proteinExistence type="predicted"/>
<keyword evidence="5" id="KW-1185">Reference proteome</keyword>
<dbReference type="PATRIC" id="fig|1434120.4.peg.4931"/>
<sequence length="182" mass="20990">MCDFLGLDDLSSLKIEHYTGTAAIDTGETHIRYPLPADVIKGKKVLIVDDIVDTGESMISAKAHVEARNPREVRTASLQYLRSSKIDPDYVGERLEDWSWIVYPWNFMEDMISILAKNMRKDPEKLWSLEDLKHSLYINHALDPVVFEITQPGRLPEVLGEMDRTRRTSSQVIDGRKYWKLL</sequence>
<dbReference type="InterPro" id="IPR029057">
    <property type="entry name" value="PRTase-like"/>
</dbReference>
<dbReference type="CDD" id="cd06223">
    <property type="entry name" value="PRTases_typeI"/>
    <property type="match status" value="1"/>
</dbReference>
<dbReference type="EMBL" id="CP009506">
    <property type="protein sequence ID" value="AKB30522.1"/>
    <property type="molecule type" value="Genomic_DNA"/>
</dbReference>
<organism evidence="4 5">
    <name type="scientific">Methanosarcina siciliae T4/M</name>
    <dbReference type="NCBI Taxonomy" id="1434120"/>
    <lineage>
        <taxon>Archaea</taxon>
        <taxon>Methanobacteriati</taxon>
        <taxon>Methanobacteriota</taxon>
        <taxon>Stenosarchaea group</taxon>
        <taxon>Methanomicrobia</taxon>
        <taxon>Methanosarcinales</taxon>
        <taxon>Methanosarcinaceae</taxon>
        <taxon>Methanosarcina</taxon>
    </lineage>
</organism>
<dbReference type="InterPro" id="IPR000836">
    <property type="entry name" value="PRTase_dom"/>
</dbReference>
<dbReference type="GO" id="GO:0016757">
    <property type="term" value="F:glycosyltransferase activity"/>
    <property type="evidence" value="ECO:0007669"/>
    <property type="project" value="UniProtKB-KW"/>
</dbReference>
<dbReference type="SUPFAM" id="SSF53271">
    <property type="entry name" value="PRTase-like"/>
    <property type="match status" value="1"/>
</dbReference>
<accession>A0A0E3PB57</accession>
<evidence type="ECO:0000256" key="2">
    <source>
        <dbReference type="ARBA" id="ARBA00022679"/>
    </source>
</evidence>